<dbReference type="Pfam" id="PF23325">
    <property type="entry name" value="TPR_28"/>
    <property type="match status" value="1"/>
</dbReference>
<feature type="region of interest" description="Disordered" evidence="1">
    <location>
        <begin position="915"/>
        <end position="953"/>
    </location>
</feature>
<dbReference type="InterPro" id="IPR035999">
    <property type="entry name" value="Sec7_dom_sf"/>
</dbReference>
<dbReference type="SMART" id="SM00222">
    <property type="entry name" value="Sec7"/>
    <property type="match status" value="1"/>
</dbReference>
<proteinExistence type="predicted"/>
<dbReference type="SUPFAM" id="SSF48425">
    <property type="entry name" value="Sec7 domain"/>
    <property type="match status" value="1"/>
</dbReference>
<accession>A0A0J8TXV2</accession>
<feature type="domain" description="SEC7" evidence="2">
    <location>
        <begin position="54"/>
        <end position="244"/>
    </location>
</feature>
<gene>
    <name evidence="3" type="ORF">CISG_01842</name>
</gene>
<dbReference type="GO" id="GO:0032012">
    <property type="term" value="P:regulation of ARF protein signal transduction"/>
    <property type="evidence" value="ECO:0007669"/>
    <property type="project" value="InterPro"/>
</dbReference>
<dbReference type="AlphaFoldDB" id="A0A0J8TXV2"/>
<dbReference type="OrthoDB" id="10258608at2759"/>
<dbReference type="SUPFAM" id="SSF48371">
    <property type="entry name" value="ARM repeat"/>
    <property type="match status" value="1"/>
</dbReference>
<dbReference type="STRING" id="454286.A0A0J8TXV2"/>
<dbReference type="GO" id="GO:0005085">
    <property type="term" value="F:guanyl-nucleotide exchange factor activity"/>
    <property type="evidence" value="ECO:0007669"/>
    <property type="project" value="InterPro"/>
</dbReference>
<dbReference type="InterPro" id="IPR023394">
    <property type="entry name" value="Sec7_C_sf"/>
</dbReference>
<dbReference type="GO" id="GO:0012505">
    <property type="term" value="C:endomembrane system"/>
    <property type="evidence" value="ECO:0007669"/>
    <property type="project" value="UniProtKB-ARBA"/>
</dbReference>
<dbReference type="Gene3D" id="1.10.1000.11">
    <property type="entry name" value="Arf Nucleotide-binding Site Opener,domain 2"/>
    <property type="match status" value="1"/>
</dbReference>
<organism evidence="3 4">
    <name type="scientific">Coccidioides immitis RMSCC 3703</name>
    <dbReference type="NCBI Taxonomy" id="454286"/>
    <lineage>
        <taxon>Eukaryota</taxon>
        <taxon>Fungi</taxon>
        <taxon>Dikarya</taxon>
        <taxon>Ascomycota</taxon>
        <taxon>Pezizomycotina</taxon>
        <taxon>Eurotiomycetes</taxon>
        <taxon>Eurotiomycetidae</taxon>
        <taxon>Onygenales</taxon>
        <taxon>Onygenaceae</taxon>
        <taxon>Coccidioides</taxon>
    </lineage>
</organism>
<evidence type="ECO:0000313" key="4">
    <source>
        <dbReference type="Proteomes" id="UP000054559"/>
    </source>
</evidence>
<dbReference type="PANTHER" id="PTHR10663">
    <property type="entry name" value="GUANYL-NUCLEOTIDE EXCHANGE FACTOR"/>
    <property type="match status" value="1"/>
</dbReference>
<dbReference type="GO" id="GO:0016192">
    <property type="term" value="P:vesicle-mediated transport"/>
    <property type="evidence" value="ECO:0007669"/>
    <property type="project" value="UniProtKB-ARBA"/>
</dbReference>
<evidence type="ECO:0000313" key="3">
    <source>
        <dbReference type="EMBL" id="KMU78802.1"/>
    </source>
</evidence>
<dbReference type="Proteomes" id="UP000054559">
    <property type="component" value="Unassembled WGS sequence"/>
</dbReference>
<dbReference type="PROSITE" id="PS50190">
    <property type="entry name" value="SEC7"/>
    <property type="match status" value="1"/>
</dbReference>
<sequence length="953" mass="106281">MIGLLSRNAFPDSATWSTTNVPPLCLDALLGYVQFIADRFDDEPKYEGLPDLSRLKEQRQRKAFIIQGATKFNEDPKAGIAFFASKGIIEDIENPKLIARFLKGTSRISKKTLGEYISNRNNEKILEAFMELFDFEGVGIVDALRHVLGSFRLPGESPLIQRIVTVFAEKYLAGGKPKEAADSDSLFVLTYAIIMLNTDLHNPNVKPQNRMTLEGFTKNLGGVNAGRDFPAEYLEGIYRSIQQNEIILPDEHENKHAFEYAWKELLIKATTAGDLIRCDSNIFDAEMFEATWRPVVATLSYVFMSASDDAVFSRVVIGFDQCAKIAAKYGVTEALDRIIFCLSSISTLALEAPPQHFSQYRGANREENGYDSGLDIPPIPLQPPSQVVDRDGRSNEAGLFSAFTSYLSSYAADDPPEPSDEEIENTMCTIDCINACGVSDLLESISRSIPISSKSHLVSALLAKLPDTSPAVITVKSERPQVHSSRAATSKTNITKPAYKPGTVYILELATLLVLRDADTIQQLGESLMRTLQDIIRDAKNVHPLMLSRVIYYLLVLLRRSYEYSFMRPPVVLHSISSFEQDTLESVAVPVITGLASIVSEAPLWKEITKYPDFWSILQRLHQHQDGAAMIFELLQNIIESDPAVVTADNYEAAVGLANDFANSGSIVASQELRYESSVRRSRSVKKSNKIQDNPFVIRGTKAIGIIFHMTARVPTLISQSHLERNEAWAAYWSPIFNALTTQCLNPCRDIRHQAISALQRTLLSPELASTDHKEWVAIFSEVLFPLILRLLKPEVYQSDPVGMSETRVQAATLVCKVFLHYLVLLSEWEGMLDLWLNILDILDRMMNSGQGDSLEAVPESLKNILLVMADGGYLSPPSEDPTKEKIWIETQRRLDRFLPDLFKEIFPSAFEEKAAPTASAHDQLPHPTAERASDEKSSDKGDQALEEGDNVD</sequence>
<dbReference type="Gene3D" id="1.10.220.20">
    <property type="match status" value="1"/>
</dbReference>
<feature type="compositionally biased region" description="Basic and acidic residues" evidence="1">
    <location>
        <begin position="929"/>
        <end position="944"/>
    </location>
</feature>
<dbReference type="GO" id="GO:0005737">
    <property type="term" value="C:cytoplasm"/>
    <property type="evidence" value="ECO:0007669"/>
    <property type="project" value="UniProtKB-ARBA"/>
</dbReference>
<reference evidence="4" key="1">
    <citation type="journal article" date="2010" name="Genome Res.">
        <title>Population genomic sequencing of Coccidioides fungi reveals recent hybridization and transposon control.</title>
        <authorList>
            <person name="Neafsey D.E."/>
            <person name="Barker B.M."/>
            <person name="Sharpton T.J."/>
            <person name="Stajich J.E."/>
            <person name="Park D.J."/>
            <person name="Whiston E."/>
            <person name="Hung C.-Y."/>
            <person name="McMahan C."/>
            <person name="White J."/>
            <person name="Sykes S."/>
            <person name="Heiman D."/>
            <person name="Young S."/>
            <person name="Zeng Q."/>
            <person name="Abouelleil A."/>
            <person name="Aftuck L."/>
            <person name="Bessette D."/>
            <person name="Brown A."/>
            <person name="FitzGerald M."/>
            <person name="Lui A."/>
            <person name="Macdonald J.P."/>
            <person name="Priest M."/>
            <person name="Orbach M.J."/>
            <person name="Galgiani J.N."/>
            <person name="Kirkland T.N."/>
            <person name="Cole G.T."/>
            <person name="Birren B.W."/>
            <person name="Henn M.R."/>
            <person name="Taylor J.W."/>
            <person name="Rounsley S.D."/>
        </authorList>
    </citation>
    <scope>NUCLEOTIDE SEQUENCE [LARGE SCALE GENOMIC DNA]</scope>
    <source>
        <strain evidence="4">RMSCC 3703</strain>
    </source>
</reference>
<dbReference type="EMBL" id="DS268122">
    <property type="protein sequence ID" value="KMU78802.1"/>
    <property type="molecule type" value="Genomic_DNA"/>
</dbReference>
<name>A0A0J8TXV2_COCIT</name>
<evidence type="ECO:0000256" key="1">
    <source>
        <dbReference type="SAM" id="MobiDB-lite"/>
    </source>
</evidence>
<dbReference type="Pfam" id="PF01369">
    <property type="entry name" value="Sec7"/>
    <property type="match status" value="1"/>
</dbReference>
<dbReference type="CDD" id="cd00171">
    <property type="entry name" value="Sec7"/>
    <property type="match status" value="1"/>
</dbReference>
<dbReference type="InterPro" id="IPR056604">
    <property type="entry name" value="GBF1-like_TPR"/>
</dbReference>
<evidence type="ECO:0000259" key="2">
    <source>
        <dbReference type="PROSITE" id="PS50190"/>
    </source>
</evidence>
<dbReference type="PANTHER" id="PTHR10663:SF388">
    <property type="entry name" value="GOLGI-SPECIFIC BREFELDIN A-RESISTANCE GUANINE NUCLEOTIDE EXCHANGE FACTOR 1"/>
    <property type="match status" value="1"/>
</dbReference>
<dbReference type="InterPro" id="IPR000904">
    <property type="entry name" value="Sec7_dom"/>
</dbReference>
<dbReference type="InterPro" id="IPR016024">
    <property type="entry name" value="ARM-type_fold"/>
</dbReference>
<protein>
    <submittedName>
        <fullName evidence="3">Cytohesin-3</fullName>
    </submittedName>
</protein>